<dbReference type="InterPro" id="IPR036291">
    <property type="entry name" value="NAD(P)-bd_dom_sf"/>
</dbReference>
<dbReference type="SUPFAM" id="SSF51735">
    <property type="entry name" value="NAD(P)-binding Rossmann-fold domains"/>
    <property type="match status" value="1"/>
</dbReference>
<evidence type="ECO:0000313" key="4">
    <source>
        <dbReference type="EMBL" id="CEH13945.1"/>
    </source>
</evidence>
<dbReference type="STRING" id="401625.A0A0P1BD14"/>
<dbReference type="GO" id="GO:0051170">
    <property type="term" value="P:import into nucleus"/>
    <property type="evidence" value="ECO:0007669"/>
    <property type="project" value="TreeGrafter"/>
</dbReference>
<evidence type="ECO:0000256" key="1">
    <source>
        <dbReference type="ARBA" id="ARBA00004450"/>
    </source>
</evidence>
<dbReference type="OrthoDB" id="430436at2759"/>
<dbReference type="Proteomes" id="UP000054845">
    <property type="component" value="Unassembled WGS sequence"/>
</dbReference>
<dbReference type="PANTHER" id="PTHR14097:SF7">
    <property type="entry name" value="OXIDOREDUCTASE HTATIP2"/>
    <property type="match status" value="1"/>
</dbReference>
<dbReference type="GO" id="GO:1901607">
    <property type="term" value="P:alpha-amino acid biosynthetic process"/>
    <property type="evidence" value="ECO:0007669"/>
    <property type="project" value="UniProtKB-ARBA"/>
</dbReference>
<dbReference type="Gene3D" id="3.40.50.720">
    <property type="entry name" value="NAD(P)-binding Rossmann-like Domain"/>
    <property type="match status" value="1"/>
</dbReference>
<evidence type="ECO:0000256" key="2">
    <source>
        <dbReference type="ARBA" id="ARBA00006617"/>
    </source>
</evidence>
<dbReference type="PANTHER" id="PTHR14097">
    <property type="entry name" value="OXIDOREDUCTASE HTATIP2"/>
    <property type="match status" value="1"/>
</dbReference>
<organism evidence="4 5">
    <name type="scientific">Ceraceosorus bombacis</name>
    <dbReference type="NCBI Taxonomy" id="401625"/>
    <lineage>
        <taxon>Eukaryota</taxon>
        <taxon>Fungi</taxon>
        <taxon>Dikarya</taxon>
        <taxon>Basidiomycota</taxon>
        <taxon>Ustilaginomycotina</taxon>
        <taxon>Exobasidiomycetes</taxon>
        <taxon>Ceraceosorales</taxon>
        <taxon>Ceraceosoraceae</taxon>
        <taxon>Ceraceosorus</taxon>
    </lineage>
</organism>
<sequence>MADAISAPSTGKTAIIFGATGAVGTPLLETLLQSPTFDKIHSFQRRATDGPPNSKLITHTVDFDKLVAKDEEEVKRVKEIAADAVFITLGTTRGAAGSAQAFEKIDKDYVLAAARAAASPEKASSNKVVYCSSQMANSGSRFLYTRSKGETEEGLASAGYSETILFRPGFLAQAQRPKTRPLEVVYGALTGKVLSRFSDGAEIPVPILARAMRFAGEAGASNLIAKGVGSPPVEAFKRPAGSAVTVLTNGEALRLGKSLL</sequence>
<accession>A0A0P1BD14</accession>
<dbReference type="EMBL" id="CCYA01000238">
    <property type="protein sequence ID" value="CEH13945.1"/>
    <property type="molecule type" value="Genomic_DNA"/>
</dbReference>
<protein>
    <submittedName>
        <fullName evidence="4">Serine/threonine kinase TIP30/CC3</fullName>
    </submittedName>
</protein>
<keyword evidence="5" id="KW-1185">Reference proteome</keyword>
<name>A0A0P1BD14_9BASI</name>
<dbReference type="GO" id="GO:0051287">
    <property type="term" value="F:NAD binding"/>
    <property type="evidence" value="ECO:0007669"/>
    <property type="project" value="InterPro"/>
</dbReference>
<evidence type="ECO:0000313" key="5">
    <source>
        <dbReference type="Proteomes" id="UP000054845"/>
    </source>
</evidence>
<keyword evidence="4" id="KW-0418">Kinase</keyword>
<dbReference type="GO" id="GO:0016620">
    <property type="term" value="F:oxidoreductase activity, acting on the aldehyde or oxo group of donors, NAD or NADP as acceptor"/>
    <property type="evidence" value="ECO:0007669"/>
    <property type="project" value="InterPro"/>
</dbReference>
<dbReference type="InterPro" id="IPR000534">
    <property type="entry name" value="Semialdehyde_DH_NAD-bd"/>
</dbReference>
<comment type="similarity">
    <text evidence="2">Belongs to the FMP52 family.</text>
</comment>
<evidence type="ECO:0000259" key="3">
    <source>
        <dbReference type="Pfam" id="PF01118"/>
    </source>
</evidence>
<feature type="domain" description="Semialdehyde dehydrogenase NAD-binding" evidence="3">
    <location>
        <begin position="15"/>
        <end position="90"/>
    </location>
</feature>
<proteinExistence type="inferred from homology"/>
<reference evidence="4 5" key="1">
    <citation type="submission" date="2014-09" db="EMBL/GenBank/DDBJ databases">
        <authorList>
            <person name="Magalhaes I.L.F."/>
            <person name="Oliveira U."/>
            <person name="Santos F.R."/>
            <person name="Vidigal T.H.D.A."/>
            <person name="Brescovit A.D."/>
            <person name="Santos A.J."/>
        </authorList>
    </citation>
    <scope>NUCLEOTIDE SEQUENCE [LARGE SCALE GENOMIC DNA]</scope>
</reference>
<dbReference type="AlphaFoldDB" id="A0A0P1BD14"/>
<keyword evidence="4" id="KW-0808">Transferase</keyword>
<dbReference type="GO" id="GO:0016301">
    <property type="term" value="F:kinase activity"/>
    <property type="evidence" value="ECO:0007669"/>
    <property type="project" value="UniProtKB-KW"/>
</dbReference>
<dbReference type="Pfam" id="PF01118">
    <property type="entry name" value="Semialdhyde_dh"/>
    <property type="match status" value="1"/>
</dbReference>
<comment type="subcellular location">
    <subcellularLocation>
        <location evidence="1">Mitochondrion outer membrane</location>
        <topology evidence="1">Peripheral membrane protein</topology>
    </subcellularLocation>
</comment>
<dbReference type="GO" id="GO:0005741">
    <property type="term" value="C:mitochondrial outer membrane"/>
    <property type="evidence" value="ECO:0007669"/>
    <property type="project" value="UniProtKB-SubCell"/>
</dbReference>